<evidence type="ECO:0000259" key="1">
    <source>
        <dbReference type="Pfam" id="PF01968"/>
    </source>
</evidence>
<dbReference type="Gene3D" id="3.30.420.190">
    <property type="entry name" value="conserved archaeal protein q6m145"/>
    <property type="match status" value="1"/>
</dbReference>
<feature type="domain" description="Hydantoinase A/oxoprolinase" evidence="1">
    <location>
        <begin position="66"/>
        <end position="316"/>
    </location>
</feature>
<comment type="caution">
    <text evidence="2">The sequence shown here is derived from an EMBL/GenBank/DDBJ whole genome shotgun (WGS) entry which is preliminary data.</text>
</comment>
<name>A0A177N656_9GAMM</name>
<dbReference type="GO" id="GO:0016787">
    <property type="term" value="F:hydrolase activity"/>
    <property type="evidence" value="ECO:0007669"/>
    <property type="project" value="InterPro"/>
</dbReference>
<reference evidence="2 3" key="1">
    <citation type="submission" date="2016-03" db="EMBL/GenBank/DDBJ databases">
        <authorList>
            <person name="Ploux O."/>
        </authorList>
    </citation>
    <scope>NUCLEOTIDE SEQUENCE [LARGE SCALE GENOMIC DNA]</scope>
    <source>
        <strain evidence="2 3">R-45378</strain>
    </source>
</reference>
<dbReference type="InterPro" id="IPR043129">
    <property type="entry name" value="ATPase_NBD"/>
</dbReference>
<sequence length="352" mass="37619">MKHTAAYPIAGWDVGGAHLKLAVLNGAGDIVSVGQAACPLWKGIDYLHRAIAELTTNLDLSACRHALTMTGELVDCFTGREQGVAAIIDAMCRHYSADRIDVFAGLRGFLPAGRVAAADCMDIASANWLASVMLAAQRMPDALFVDIGSTTTDLLLIEQSQPRVAGYTDYQRLVSGELVYTGVVRTPVMAIAQQAEFNGRHMGLMAELFATTADVYRLTGDLNDAHDQADTADGAEKTALASARRLSRLTGYEFDAADWPLWLAFAAHLKQCQQQQLVEACRRRLQAAARPQRCIMLGAGVGRFLVKQIAAELGLIYRDFADLLPTAGGSGQIDAGDCAPAAAVAYLAGRFG</sequence>
<dbReference type="AlphaFoldDB" id="A0A177N656"/>
<evidence type="ECO:0000313" key="2">
    <source>
        <dbReference type="EMBL" id="OAI13084.1"/>
    </source>
</evidence>
<dbReference type="InterPro" id="IPR002756">
    <property type="entry name" value="MfnF"/>
</dbReference>
<dbReference type="RefSeq" id="WP_064041657.1">
    <property type="nucleotide sequence ID" value="NZ_LUUJ01000103.1"/>
</dbReference>
<dbReference type="OrthoDB" id="1792672at2"/>
<dbReference type="InterPro" id="IPR002821">
    <property type="entry name" value="Hydantoinase_A"/>
</dbReference>
<evidence type="ECO:0000313" key="3">
    <source>
        <dbReference type="Proteomes" id="UP000077857"/>
    </source>
</evidence>
<dbReference type="NCBIfam" id="TIGR03123">
    <property type="entry name" value="one_C_unchar_1"/>
    <property type="match status" value="1"/>
</dbReference>
<gene>
    <name evidence="2" type="ORF">A1507_18195</name>
</gene>
<organism evidence="2 3">
    <name type="scientific">Methylomonas koyamae</name>
    <dbReference type="NCBI Taxonomy" id="702114"/>
    <lineage>
        <taxon>Bacteria</taxon>
        <taxon>Pseudomonadati</taxon>
        <taxon>Pseudomonadota</taxon>
        <taxon>Gammaproteobacteria</taxon>
        <taxon>Methylococcales</taxon>
        <taxon>Methylococcaceae</taxon>
        <taxon>Methylomonas</taxon>
    </lineage>
</organism>
<protein>
    <submittedName>
        <fullName evidence="2">H4MPT-linked C1 transfer pathway protein</fullName>
    </submittedName>
</protein>
<dbReference type="Pfam" id="PF01968">
    <property type="entry name" value="Hydantoinase_A"/>
    <property type="match status" value="1"/>
</dbReference>
<proteinExistence type="predicted"/>
<dbReference type="SUPFAM" id="SSF53067">
    <property type="entry name" value="Actin-like ATPase domain"/>
    <property type="match status" value="1"/>
</dbReference>
<accession>A0A177N656</accession>
<dbReference type="EMBL" id="LUUJ01000103">
    <property type="protein sequence ID" value="OAI13084.1"/>
    <property type="molecule type" value="Genomic_DNA"/>
</dbReference>
<dbReference type="Gene3D" id="3.30.420.40">
    <property type="match status" value="1"/>
</dbReference>
<dbReference type="Proteomes" id="UP000077857">
    <property type="component" value="Unassembled WGS sequence"/>
</dbReference>